<evidence type="ECO:0000256" key="10">
    <source>
        <dbReference type="SAM" id="Coils"/>
    </source>
</evidence>
<evidence type="ECO:0000256" key="3">
    <source>
        <dbReference type="ARBA" id="ARBA00022448"/>
    </source>
</evidence>
<dbReference type="Gene3D" id="2.40.50.100">
    <property type="match status" value="1"/>
</dbReference>
<dbReference type="PRINTS" id="PR01490">
    <property type="entry name" value="RTXTOXIND"/>
</dbReference>
<keyword evidence="3 9" id="KW-0813">Transport</keyword>
<dbReference type="PANTHER" id="PTHR30386">
    <property type="entry name" value="MEMBRANE FUSION SUBUNIT OF EMRAB-TOLC MULTIDRUG EFFLUX PUMP"/>
    <property type="match status" value="1"/>
</dbReference>
<evidence type="ECO:0000313" key="13">
    <source>
        <dbReference type="EMBL" id="SLN28196.1"/>
    </source>
</evidence>
<keyword evidence="14" id="KW-1185">Reference proteome</keyword>
<dbReference type="PANTHER" id="PTHR30386:SF26">
    <property type="entry name" value="TRANSPORT PROTEIN COMB"/>
    <property type="match status" value="1"/>
</dbReference>
<dbReference type="AlphaFoldDB" id="A0A1Y5RYC1"/>
<name>A0A1Y5RYC1_9PROT</name>
<keyword evidence="5 9" id="KW-0997">Cell inner membrane</keyword>
<evidence type="ECO:0000256" key="8">
    <source>
        <dbReference type="ARBA" id="ARBA00023136"/>
    </source>
</evidence>
<evidence type="ECO:0000256" key="5">
    <source>
        <dbReference type="ARBA" id="ARBA00022519"/>
    </source>
</evidence>
<dbReference type="Pfam" id="PF25994">
    <property type="entry name" value="HH_AprE"/>
    <property type="match status" value="1"/>
</dbReference>
<dbReference type="EMBL" id="FWFR01000001">
    <property type="protein sequence ID" value="SLN28196.1"/>
    <property type="molecule type" value="Genomic_DNA"/>
</dbReference>
<dbReference type="InterPro" id="IPR058781">
    <property type="entry name" value="HH_AprE-like"/>
</dbReference>
<evidence type="ECO:0000256" key="2">
    <source>
        <dbReference type="ARBA" id="ARBA00009477"/>
    </source>
</evidence>
<dbReference type="GO" id="GO:0009306">
    <property type="term" value="P:protein secretion"/>
    <property type="evidence" value="ECO:0007669"/>
    <property type="project" value="InterPro"/>
</dbReference>
<dbReference type="InterPro" id="IPR050739">
    <property type="entry name" value="MFP"/>
</dbReference>
<comment type="subcellular location">
    <subcellularLocation>
        <location evidence="1 9">Cell inner membrane</location>
        <topology evidence="1 9">Single-pass membrane protein</topology>
    </subcellularLocation>
</comment>
<gene>
    <name evidence="13" type="primary">prsE_1</name>
    <name evidence="13" type="ORF">OCH7691_00938</name>
</gene>
<evidence type="ECO:0000256" key="6">
    <source>
        <dbReference type="ARBA" id="ARBA00022692"/>
    </source>
</evidence>
<feature type="domain" description="AprE-like long alpha-helical hairpin" evidence="11">
    <location>
        <begin position="103"/>
        <end position="287"/>
    </location>
</feature>
<keyword evidence="4 9" id="KW-1003">Cell membrane</keyword>
<keyword evidence="8 9" id="KW-0472">Membrane</keyword>
<dbReference type="InParanoid" id="A0A1Y5RYC1"/>
<proteinExistence type="inferred from homology"/>
<keyword evidence="7 9" id="KW-1133">Transmembrane helix</keyword>
<evidence type="ECO:0000256" key="4">
    <source>
        <dbReference type="ARBA" id="ARBA00022475"/>
    </source>
</evidence>
<evidence type="ECO:0000256" key="9">
    <source>
        <dbReference type="RuleBase" id="RU365093"/>
    </source>
</evidence>
<evidence type="ECO:0000259" key="11">
    <source>
        <dbReference type="Pfam" id="PF25994"/>
    </source>
</evidence>
<comment type="similarity">
    <text evidence="2 9">Belongs to the membrane fusion protein (MFP) (TC 8.A.1) family.</text>
</comment>
<dbReference type="PROSITE" id="PS00543">
    <property type="entry name" value="HLYD_FAMILY"/>
    <property type="match status" value="1"/>
</dbReference>
<dbReference type="Gene3D" id="2.40.30.170">
    <property type="match status" value="1"/>
</dbReference>
<keyword evidence="6 9" id="KW-0812">Transmembrane</keyword>
<evidence type="ECO:0000256" key="1">
    <source>
        <dbReference type="ARBA" id="ARBA00004377"/>
    </source>
</evidence>
<dbReference type="NCBIfam" id="TIGR01843">
    <property type="entry name" value="type_I_hlyD"/>
    <property type="match status" value="1"/>
</dbReference>
<evidence type="ECO:0000313" key="14">
    <source>
        <dbReference type="Proteomes" id="UP000193200"/>
    </source>
</evidence>
<evidence type="ECO:0000259" key="12">
    <source>
        <dbReference type="Pfam" id="PF26002"/>
    </source>
</evidence>
<evidence type="ECO:0000256" key="7">
    <source>
        <dbReference type="ARBA" id="ARBA00022989"/>
    </source>
</evidence>
<sequence length="441" mass="48743">MATADRWEDADYASDVLAARLQGPRPASVLLLLAITAFMVAAYFWAANSIIDEFTRGAGRVIPTSQVQVVQNLEGGILDAILVAEGDAVEAGQVLVRIDDKSAAADFDEKQSRYYTLMGEIARLSAEANDRPLEFAPELLAEAREVAVRERALYDARQAELQSQISILRRQADQRRQEVTELNSRLNRIGESMALAKEELELNQPLADKGIVPKVQMLKLRRQYNDLKGEEAETRLGIPRAQAAIREANQRIEEKILSFRSQATGDLNARTSEFTALGTTISASQDRVTRTEVRSPVKGIVKQLKIRTVGGVVQPGQDIVEIVPIEDGLLVEAQVRPADIAFIRPGQKATVKLTAYDYSIYGGLEGTVDRIGADTIVDDEGNSFYKIAVRTEKTYLQRGEQRLPIIPGMVASVDILTGKKSILDYLLKPILKARDNALRER</sequence>
<feature type="domain" description="AprE-like beta-barrel" evidence="12">
    <location>
        <begin position="329"/>
        <end position="418"/>
    </location>
</feature>
<organism evidence="13 14">
    <name type="scientific">Oceanibacterium hippocampi</name>
    <dbReference type="NCBI Taxonomy" id="745714"/>
    <lineage>
        <taxon>Bacteria</taxon>
        <taxon>Pseudomonadati</taxon>
        <taxon>Pseudomonadota</taxon>
        <taxon>Alphaproteobacteria</taxon>
        <taxon>Sneathiellales</taxon>
        <taxon>Sneathiellaceae</taxon>
        <taxon>Oceanibacterium</taxon>
    </lineage>
</organism>
<dbReference type="Proteomes" id="UP000193200">
    <property type="component" value="Unassembled WGS sequence"/>
</dbReference>
<dbReference type="InterPro" id="IPR058982">
    <property type="entry name" value="Beta-barrel_AprE"/>
</dbReference>
<dbReference type="GO" id="GO:0005886">
    <property type="term" value="C:plasma membrane"/>
    <property type="evidence" value="ECO:0007669"/>
    <property type="project" value="UniProtKB-SubCell"/>
</dbReference>
<dbReference type="InterPro" id="IPR006144">
    <property type="entry name" value="Secretion_HlyD_CS"/>
</dbReference>
<feature type="transmembrane region" description="Helical" evidence="9">
    <location>
        <begin position="27"/>
        <end position="46"/>
    </location>
</feature>
<dbReference type="Pfam" id="PF26002">
    <property type="entry name" value="Beta-barrel_AprE"/>
    <property type="match status" value="1"/>
</dbReference>
<reference evidence="13 14" key="1">
    <citation type="submission" date="2017-03" db="EMBL/GenBank/DDBJ databases">
        <authorList>
            <person name="Afonso C.L."/>
            <person name="Miller P.J."/>
            <person name="Scott M.A."/>
            <person name="Spackman E."/>
            <person name="Goraichik I."/>
            <person name="Dimitrov K.M."/>
            <person name="Suarez D.L."/>
            <person name="Swayne D.E."/>
        </authorList>
    </citation>
    <scope>NUCLEOTIDE SEQUENCE [LARGE SCALE GENOMIC DNA]</scope>
    <source>
        <strain evidence="13 14">CECT 7691</strain>
    </source>
</reference>
<protein>
    <recommendedName>
        <fullName evidence="9">Membrane fusion protein (MFP) family protein</fullName>
    </recommendedName>
</protein>
<dbReference type="RefSeq" id="WP_085882216.1">
    <property type="nucleotide sequence ID" value="NZ_FWFR01000001.1"/>
</dbReference>
<dbReference type="InterPro" id="IPR010129">
    <property type="entry name" value="T1SS_HlyD"/>
</dbReference>
<accession>A0A1Y5RYC1</accession>
<dbReference type="OrthoDB" id="9810980at2"/>
<feature type="coiled-coil region" evidence="10">
    <location>
        <begin position="158"/>
        <end position="185"/>
    </location>
</feature>
<keyword evidence="10" id="KW-0175">Coiled coil</keyword>